<name>H5SBM5_9BACT</name>
<gene>
    <name evidence="1" type="ORF">HGMM_F07E12C08</name>
</gene>
<reference evidence="1" key="2">
    <citation type="journal article" date="2012" name="PLoS ONE">
        <title>A Deeply Branching Thermophilic Bacterium with an Ancient Acetyl-CoA Pathway Dominates a Subsurface Ecosystem.</title>
        <authorList>
            <person name="Takami H."/>
            <person name="Noguchi H."/>
            <person name="Takaki Y."/>
            <person name="Uchiyama I."/>
            <person name="Toyoda A."/>
            <person name="Nishi S."/>
            <person name="Chee G.-J."/>
            <person name="Arai W."/>
            <person name="Nunoura T."/>
            <person name="Itoh T."/>
            <person name="Hattori M."/>
            <person name="Takai K."/>
        </authorList>
    </citation>
    <scope>NUCLEOTIDE SEQUENCE</scope>
</reference>
<evidence type="ECO:0000313" key="1">
    <source>
        <dbReference type="EMBL" id="BAL53561.1"/>
    </source>
</evidence>
<organism evidence="1">
    <name type="scientific">uncultured Bacteroidota bacterium</name>
    <dbReference type="NCBI Taxonomy" id="152509"/>
    <lineage>
        <taxon>Bacteria</taxon>
        <taxon>Pseudomonadati</taxon>
        <taxon>Bacteroidota</taxon>
        <taxon>environmental samples</taxon>
    </lineage>
</organism>
<sequence>MLGGGLEILFSQSGFGLGGYIEYRSTDELSYVLDLGLSGARNSSEIETLYDPVTGRHLVPDKVNRLFIIPLMAGVSHRLFPESLGETMRPFVSAGIGPTLIVSTPYEYEFFQSFGYARGYVRAGGFVGVGTFIGAPSRGSLALHVRYYYIPFGGDGLESIRGRPITVFGGLFLALSVGFD</sequence>
<proteinExistence type="predicted"/>
<protein>
    <submittedName>
        <fullName evidence="1">Hypothetical conserved protein</fullName>
    </submittedName>
</protein>
<dbReference type="EMBL" id="AP011661">
    <property type="protein sequence ID" value="BAL53561.1"/>
    <property type="molecule type" value="Genomic_DNA"/>
</dbReference>
<reference evidence="1" key="1">
    <citation type="journal article" date="2005" name="Environ. Microbiol.">
        <title>Genetic and functional properties of uncultivated thermophilic crenarchaeotes from a subsurface gold mine as revealed by analysis of genome fragments.</title>
        <authorList>
            <person name="Nunoura T."/>
            <person name="Hirayama H."/>
            <person name="Takami H."/>
            <person name="Oida H."/>
            <person name="Nishi S."/>
            <person name="Shimamura S."/>
            <person name="Suzuki Y."/>
            <person name="Inagaki F."/>
            <person name="Takai K."/>
            <person name="Nealson K.H."/>
            <person name="Horikoshi K."/>
        </authorList>
    </citation>
    <scope>NUCLEOTIDE SEQUENCE</scope>
</reference>
<accession>H5SBM5</accession>
<dbReference type="AlphaFoldDB" id="H5SBM5"/>